<dbReference type="InterPro" id="IPR025110">
    <property type="entry name" value="AMP-bd_C"/>
</dbReference>
<evidence type="ECO:0000256" key="3">
    <source>
        <dbReference type="ARBA" id="ARBA00022741"/>
    </source>
</evidence>
<feature type="domain" description="AMP-dependent synthetase/ligase" evidence="6">
    <location>
        <begin position="6"/>
        <end position="342"/>
    </location>
</feature>
<evidence type="ECO:0000256" key="4">
    <source>
        <dbReference type="ARBA" id="ARBA00022840"/>
    </source>
</evidence>
<dbReference type="EC" id="6.2.1.26" evidence="5"/>
<dbReference type="NCBIfam" id="NF002966">
    <property type="entry name" value="PRK03640.1"/>
    <property type="match status" value="1"/>
</dbReference>
<comment type="catalytic activity">
    <reaction evidence="5">
        <text>2-succinylbenzoate + ATP + CoA = 2-succinylbenzoyl-CoA + AMP + diphosphate</text>
        <dbReference type="Rhea" id="RHEA:17009"/>
        <dbReference type="ChEBI" id="CHEBI:18325"/>
        <dbReference type="ChEBI" id="CHEBI:30616"/>
        <dbReference type="ChEBI" id="CHEBI:33019"/>
        <dbReference type="ChEBI" id="CHEBI:57287"/>
        <dbReference type="ChEBI" id="CHEBI:57364"/>
        <dbReference type="ChEBI" id="CHEBI:456215"/>
        <dbReference type="EC" id="6.2.1.26"/>
    </reaction>
</comment>
<dbReference type="UniPathway" id="UPA00079"/>
<dbReference type="EMBL" id="MLOK01000018">
    <property type="protein sequence ID" value="OIM22024.1"/>
    <property type="molecule type" value="Genomic_DNA"/>
</dbReference>
<dbReference type="RefSeq" id="WP_032817239.1">
    <property type="nucleotide sequence ID" value="NZ_LR031358.1"/>
</dbReference>
<dbReference type="PANTHER" id="PTHR43201:SF5">
    <property type="entry name" value="MEDIUM-CHAIN ACYL-COA LIGASE ACSF2, MITOCHONDRIAL"/>
    <property type="match status" value="1"/>
</dbReference>
<dbReference type="PANTHER" id="PTHR43201">
    <property type="entry name" value="ACYL-COA SYNTHETASE"/>
    <property type="match status" value="1"/>
</dbReference>
<dbReference type="GO" id="GO:0009234">
    <property type="term" value="P:menaquinone biosynthetic process"/>
    <property type="evidence" value="ECO:0007669"/>
    <property type="project" value="UniProtKB-UniRule"/>
</dbReference>
<dbReference type="GO" id="GO:0006631">
    <property type="term" value="P:fatty acid metabolic process"/>
    <property type="evidence" value="ECO:0007669"/>
    <property type="project" value="TreeGrafter"/>
</dbReference>
<feature type="domain" description="AMP-binding enzyme C-terminal" evidence="7">
    <location>
        <begin position="393"/>
        <end position="468"/>
    </location>
</feature>
<dbReference type="InterPro" id="IPR000873">
    <property type="entry name" value="AMP-dep_synth/lig_dom"/>
</dbReference>
<dbReference type="InterPro" id="IPR042099">
    <property type="entry name" value="ANL_N_sf"/>
</dbReference>
<keyword evidence="4 5" id="KW-0067">ATP-binding</keyword>
<keyword evidence="2 5" id="KW-0436">Ligase</keyword>
<dbReference type="GO" id="GO:0031956">
    <property type="term" value="F:medium-chain fatty acid-CoA ligase activity"/>
    <property type="evidence" value="ECO:0007669"/>
    <property type="project" value="TreeGrafter"/>
</dbReference>
<evidence type="ECO:0000256" key="5">
    <source>
        <dbReference type="HAMAP-Rule" id="MF_00731"/>
    </source>
</evidence>
<protein>
    <recommendedName>
        <fullName evidence="5">2-succinylbenzoate--CoA ligase</fullName>
        <ecNumber evidence="5">6.2.1.26</ecNumber>
    </recommendedName>
    <alternativeName>
        <fullName evidence="5">o-succinylbenzoyl-CoA synthetase</fullName>
        <shortName evidence="5">OSB-CoA synthetase</shortName>
    </alternativeName>
</protein>
<keyword evidence="3 5" id="KW-0547">Nucleotide-binding</keyword>
<gene>
    <name evidence="5 9" type="primary">menE</name>
    <name evidence="8" type="ORF">ATX59_01420</name>
    <name evidence="9" type="ORF">OENI_0270</name>
</gene>
<comment type="function">
    <text evidence="5">Converts 2-succinylbenzoate (OSB) to 2-succinylbenzoyl-CoA (OSB-CoA).</text>
</comment>
<dbReference type="Gene3D" id="3.40.50.12780">
    <property type="entry name" value="N-terminal domain of ligase-like"/>
    <property type="match status" value="1"/>
</dbReference>
<dbReference type="HAMAP" id="MF_00731">
    <property type="entry name" value="MenE"/>
    <property type="match status" value="1"/>
</dbReference>
<dbReference type="Pfam" id="PF00501">
    <property type="entry name" value="AMP-binding"/>
    <property type="match status" value="1"/>
</dbReference>
<dbReference type="Pfam" id="PF13193">
    <property type="entry name" value="AMP-binding_C"/>
    <property type="match status" value="1"/>
</dbReference>
<dbReference type="InterPro" id="IPR045851">
    <property type="entry name" value="AMP-bd_C_sf"/>
</dbReference>
<dbReference type="Proteomes" id="UP000181728">
    <property type="component" value="Unassembled WGS sequence"/>
</dbReference>
<name>A0A6N4A930_OENOE</name>
<dbReference type="EMBL" id="LR031358">
    <property type="protein sequence ID" value="VDB97266.1"/>
    <property type="molecule type" value="Genomic_DNA"/>
</dbReference>
<comment type="similarity">
    <text evidence="5">Belongs to the ATP-dependent AMP-binding enzyme family. MenE subfamily.</text>
</comment>
<evidence type="ECO:0000259" key="6">
    <source>
        <dbReference type="Pfam" id="PF00501"/>
    </source>
</evidence>
<evidence type="ECO:0000313" key="8">
    <source>
        <dbReference type="EMBL" id="OIM22024.1"/>
    </source>
</evidence>
<proteinExistence type="inferred from homology"/>
<dbReference type="AlphaFoldDB" id="A0A6N4A930"/>
<dbReference type="UniPathway" id="UPA01057">
    <property type="reaction ID" value="UER00166"/>
</dbReference>
<evidence type="ECO:0000313" key="9">
    <source>
        <dbReference type="EMBL" id="VDB97266.1"/>
    </source>
</evidence>
<dbReference type="GO" id="GO:0005524">
    <property type="term" value="F:ATP binding"/>
    <property type="evidence" value="ECO:0007669"/>
    <property type="project" value="UniProtKB-KW"/>
</dbReference>
<reference evidence="8 10" key="1">
    <citation type="journal article" date="2016" name="BMC Genomics">
        <title>Consensus pan-genome assembly of the specialised wine bacterium Oenococcus oeni.</title>
        <authorList>
            <person name="Sternes P.R."/>
            <person name="Borneman A.R."/>
        </authorList>
    </citation>
    <scope>NUCLEOTIDE SEQUENCE [LARGE SCALE GENOMIC DNA]</scope>
    <source>
        <strain evidence="8 10">AWRIB661</strain>
    </source>
</reference>
<evidence type="ECO:0000313" key="11">
    <source>
        <dbReference type="Proteomes" id="UP000294726"/>
    </source>
</evidence>
<evidence type="ECO:0000256" key="2">
    <source>
        <dbReference type="ARBA" id="ARBA00022598"/>
    </source>
</evidence>
<dbReference type="InterPro" id="IPR010192">
    <property type="entry name" value="MenE"/>
</dbReference>
<organism evidence="8 10">
    <name type="scientific">Oenococcus oeni</name>
    <name type="common">Leuconostoc oenos</name>
    <dbReference type="NCBI Taxonomy" id="1247"/>
    <lineage>
        <taxon>Bacteria</taxon>
        <taxon>Bacillati</taxon>
        <taxon>Bacillota</taxon>
        <taxon>Bacilli</taxon>
        <taxon>Lactobacillales</taxon>
        <taxon>Lactobacillaceae</taxon>
        <taxon>Oenococcus</taxon>
    </lineage>
</organism>
<comment type="pathway">
    <text evidence="5">Quinol/quinone metabolism; menaquinone biosynthesis.</text>
</comment>
<evidence type="ECO:0000313" key="10">
    <source>
        <dbReference type="Proteomes" id="UP000181728"/>
    </source>
</evidence>
<dbReference type="SUPFAM" id="SSF56801">
    <property type="entry name" value="Acetyl-CoA synthetase-like"/>
    <property type="match status" value="1"/>
</dbReference>
<evidence type="ECO:0000259" key="7">
    <source>
        <dbReference type="Pfam" id="PF13193"/>
    </source>
</evidence>
<dbReference type="Proteomes" id="UP000294726">
    <property type="component" value="Chromosome"/>
</dbReference>
<keyword evidence="1 5" id="KW-0474">Menaquinone biosynthesis</keyword>
<dbReference type="Gene3D" id="3.30.300.30">
    <property type="match status" value="1"/>
</dbReference>
<accession>A0A6N4A930</accession>
<evidence type="ECO:0000256" key="1">
    <source>
        <dbReference type="ARBA" id="ARBA00022428"/>
    </source>
</evidence>
<reference evidence="9 11" key="2">
    <citation type="submission" date="2018-08" db="EMBL/GenBank/DDBJ databases">
        <authorList>
            <person name="Lorentzen P. G. S. M."/>
        </authorList>
    </citation>
    <scope>NUCLEOTIDE SEQUENCE [LARGE SCALE GENOMIC DNA]</scope>
    <source>
        <strain evidence="9 11">CRBO_1381</strain>
    </source>
</reference>
<dbReference type="GO" id="GO:0008756">
    <property type="term" value="F:o-succinylbenzoate-CoA ligase activity"/>
    <property type="evidence" value="ECO:0007669"/>
    <property type="project" value="UniProtKB-UniRule"/>
</dbReference>
<dbReference type="NCBIfam" id="TIGR01923">
    <property type="entry name" value="menE"/>
    <property type="match status" value="1"/>
</dbReference>
<sequence length="484" mass="54142">MQNWLTKQADLFPERMALFYRGQSWTFAELKKEVEKICGHLASLEINSNKRIAILPGNTAASYMTILAIQQLGLQPVLLNFRLSNDELQSQLVDAGLQAVLIDDSLKSRFKKEQKLNVSCLFISELESLKIVPPQIVEDFPNQEIASIMYTSGTTGKAHGVLQTYGNHFYSAVGSAFNLGFNPNDQWLCVVPIFHISGFSIMMRSLVYGMGVVLLSHFDPENVTKLLSSHAISLVSVVPLMLKQLLQFYPKDGYQNNFRAFLLGGEPIDQNTLDICLRKGIKVIQSYGMTETCSQVVALNFQDAARKIGSVGKALFPVQLRIADDQTNEVQLKGPNLAKGYLNGDQRFKSKFTGDGWFKTGDVGFIDGEGFLFIKGRLDEMFISGGENIFPNQIENVYAKLTGIKEIGVIGISDRKWGKVPCAFIVPASSKLPDQEELLSYGRRHLAHYKVPKKFIFVDNLPHTASGKLQHSKLHTIYLENYNR</sequence>
<comment type="pathway">
    <text evidence="5">Quinol/quinone metabolism; 1,4-dihydroxy-2-naphthoate biosynthesis; 1,4-dihydroxy-2-naphthoate from chorismate: step 5/7.</text>
</comment>